<gene>
    <name evidence="1" type="ORF">BDR25DRAFT_358800</name>
</gene>
<dbReference type="EMBL" id="MU003521">
    <property type="protein sequence ID" value="KAF2467244.1"/>
    <property type="molecule type" value="Genomic_DNA"/>
</dbReference>
<dbReference type="Proteomes" id="UP000799755">
    <property type="component" value="Unassembled WGS sequence"/>
</dbReference>
<name>A0ACB6QJW0_9PLEO</name>
<sequence>MQHVNSYGVVDIQTLLSHCNLSTTRISGCFNLSMTKRAHKLSDIMGHEGGHGIPCAKGKIYRSPPNPPQAAMDRACPTHRAATSHHRTHQDSPITPGICSVQSRDLNFPRSPWLRYVFPLPLYLGSSPVVSNPIASSLSAKPEFAFNIFPNGDRGSSPLPFSKPGRT</sequence>
<keyword evidence="2" id="KW-1185">Reference proteome</keyword>
<organism evidence="1 2">
    <name type="scientific">Lindgomyces ingoldianus</name>
    <dbReference type="NCBI Taxonomy" id="673940"/>
    <lineage>
        <taxon>Eukaryota</taxon>
        <taxon>Fungi</taxon>
        <taxon>Dikarya</taxon>
        <taxon>Ascomycota</taxon>
        <taxon>Pezizomycotina</taxon>
        <taxon>Dothideomycetes</taxon>
        <taxon>Pleosporomycetidae</taxon>
        <taxon>Pleosporales</taxon>
        <taxon>Lindgomycetaceae</taxon>
        <taxon>Lindgomyces</taxon>
    </lineage>
</organism>
<proteinExistence type="predicted"/>
<accession>A0ACB6QJW0</accession>
<comment type="caution">
    <text evidence="1">The sequence shown here is derived from an EMBL/GenBank/DDBJ whole genome shotgun (WGS) entry which is preliminary data.</text>
</comment>
<evidence type="ECO:0000313" key="1">
    <source>
        <dbReference type="EMBL" id="KAF2467244.1"/>
    </source>
</evidence>
<evidence type="ECO:0000313" key="2">
    <source>
        <dbReference type="Proteomes" id="UP000799755"/>
    </source>
</evidence>
<reference evidence="1" key="1">
    <citation type="journal article" date="2020" name="Stud. Mycol.">
        <title>101 Dothideomycetes genomes: a test case for predicting lifestyles and emergence of pathogens.</title>
        <authorList>
            <person name="Haridas S."/>
            <person name="Albert R."/>
            <person name="Binder M."/>
            <person name="Bloem J."/>
            <person name="Labutti K."/>
            <person name="Salamov A."/>
            <person name="Andreopoulos B."/>
            <person name="Baker S."/>
            <person name="Barry K."/>
            <person name="Bills G."/>
            <person name="Bluhm B."/>
            <person name="Cannon C."/>
            <person name="Castanera R."/>
            <person name="Culley D."/>
            <person name="Daum C."/>
            <person name="Ezra D."/>
            <person name="Gonzalez J."/>
            <person name="Henrissat B."/>
            <person name="Kuo A."/>
            <person name="Liang C."/>
            <person name="Lipzen A."/>
            <person name="Lutzoni F."/>
            <person name="Magnuson J."/>
            <person name="Mondo S."/>
            <person name="Nolan M."/>
            <person name="Ohm R."/>
            <person name="Pangilinan J."/>
            <person name="Park H.-J."/>
            <person name="Ramirez L."/>
            <person name="Alfaro M."/>
            <person name="Sun H."/>
            <person name="Tritt A."/>
            <person name="Yoshinaga Y."/>
            <person name="Zwiers L.-H."/>
            <person name="Turgeon B."/>
            <person name="Goodwin S."/>
            <person name="Spatafora J."/>
            <person name="Crous P."/>
            <person name="Grigoriev I."/>
        </authorList>
    </citation>
    <scope>NUCLEOTIDE SEQUENCE</scope>
    <source>
        <strain evidence="1">ATCC 200398</strain>
    </source>
</reference>
<protein>
    <submittedName>
        <fullName evidence="1">Uncharacterized protein</fullName>
    </submittedName>
</protein>